<dbReference type="AlphaFoldDB" id="A0A8X6L6T7"/>
<keyword evidence="3" id="KW-1185">Reference proteome</keyword>
<organism evidence="2 3">
    <name type="scientific">Trichonephila clavata</name>
    <name type="common">Joro spider</name>
    <name type="synonym">Nephila clavata</name>
    <dbReference type="NCBI Taxonomy" id="2740835"/>
    <lineage>
        <taxon>Eukaryota</taxon>
        <taxon>Metazoa</taxon>
        <taxon>Ecdysozoa</taxon>
        <taxon>Arthropoda</taxon>
        <taxon>Chelicerata</taxon>
        <taxon>Arachnida</taxon>
        <taxon>Araneae</taxon>
        <taxon>Araneomorphae</taxon>
        <taxon>Entelegynae</taxon>
        <taxon>Araneoidea</taxon>
        <taxon>Nephilidae</taxon>
        <taxon>Trichonephila</taxon>
    </lineage>
</organism>
<feature type="compositionally biased region" description="Low complexity" evidence="1">
    <location>
        <begin position="123"/>
        <end position="134"/>
    </location>
</feature>
<protein>
    <submittedName>
        <fullName evidence="2">CCHC-type domain-containing protein</fullName>
    </submittedName>
</protein>
<evidence type="ECO:0000256" key="1">
    <source>
        <dbReference type="SAM" id="MobiDB-lite"/>
    </source>
</evidence>
<accession>A0A8X6L6T7</accession>
<gene>
    <name evidence="2" type="primary">AVEN_264128_1</name>
    <name evidence="2" type="ORF">TNCT_218491</name>
</gene>
<evidence type="ECO:0000313" key="2">
    <source>
        <dbReference type="EMBL" id="GFQ99875.1"/>
    </source>
</evidence>
<feature type="region of interest" description="Disordered" evidence="1">
    <location>
        <begin position="95"/>
        <end position="134"/>
    </location>
</feature>
<dbReference type="EMBL" id="BMAO01025064">
    <property type="protein sequence ID" value="GFQ99875.1"/>
    <property type="molecule type" value="Genomic_DNA"/>
</dbReference>
<proteinExistence type="predicted"/>
<evidence type="ECO:0000313" key="3">
    <source>
        <dbReference type="Proteomes" id="UP000887116"/>
    </source>
</evidence>
<feature type="compositionally biased region" description="Polar residues" evidence="1">
    <location>
        <begin position="99"/>
        <end position="122"/>
    </location>
</feature>
<comment type="caution">
    <text evidence="2">The sequence shown here is derived from an EMBL/GenBank/DDBJ whole genome shotgun (WGS) entry which is preliminary data.</text>
</comment>
<dbReference type="Proteomes" id="UP000887116">
    <property type="component" value="Unassembled WGS sequence"/>
</dbReference>
<name>A0A8X6L6T7_TRICU</name>
<dbReference type="OrthoDB" id="6431749at2759"/>
<reference evidence="2" key="1">
    <citation type="submission" date="2020-07" db="EMBL/GenBank/DDBJ databases">
        <title>Multicomponent nature underlies the extraordinary mechanical properties of spider dragline silk.</title>
        <authorList>
            <person name="Kono N."/>
            <person name="Nakamura H."/>
            <person name="Mori M."/>
            <person name="Yoshida Y."/>
            <person name="Ohtoshi R."/>
            <person name="Malay A.D."/>
            <person name="Moran D.A.P."/>
            <person name="Tomita M."/>
            <person name="Numata K."/>
            <person name="Arakawa K."/>
        </authorList>
    </citation>
    <scope>NUCLEOTIDE SEQUENCE</scope>
</reference>
<sequence length="134" mass="15036">MIIGDITEEKWQTALATQNSNTIEELIDRATALDAISAKQEHKKHSPKPQIRSSYTHDEQRCKYNQISHDVRDITCWRCGNKDHASFMCSLPPPPCGSTIAQPRNTSQQNQYSNRQTNAQILSSSSSTSSNNNT</sequence>
<feature type="region of interest" description="Disordered" evidence="1">
    <location>
        <begin position="37"/>
        <end position="58"/>
    </location>
</feature>